<gene>
    <name evidence="1" type="ORF">CBM2589_B240080</name>
</gene>
<dbReference type="SUPFAM" id="SSF53955">
    <property type="entry name" value="Lysozyme-like"/>
    <property type="match status" value="1"/>
</dbReference>
<dbReference type="CDD" id="cd12797">
    <property type="entry name" value="M23_peptidase"/>
    <property type="match status" value="1"/>
</dbReference>
<dbReference type="InterPro" id="IPR011055">
    <property type="entry name" value="Dup_hybrid_motif"/>
</dbReference>
<dbReference type="AlphaFoldDB" id="A0A375BSD5"/>
<comment type="caution">
    <text evidence="1">The sequence shown here is derived from an EMBL/GenBank/DDBJ whole genome shotgun (WGS) entry which is preliminary data.</text>
</comment>
<sequence length="751" mass="84190">MLISPPFLPPRAGGQTEEQWLEAAMVGSEADDGVYPVSHNLGWHGGTHLVAPARGNSREPVRAIADGTVVYRRGSSQVPEPPAPGAPLSYGGRTSDGVVVIRHETEIGASRQNGVPTRVVFFSVYMHLHTVRNTVLQGRSIRRKDELGQAGYMRGQPNRIHLEILCDDTNLRQLIGRNSGHVSLGSDGRSDVVFGDLYFHLPAGTVLHPQCPPRNVSLLPGGTPLGEELFVGLRYAQGEGGRHAGGHAYLTTYRSTGTPLGDVITEPDAEYNLYRDANEISNAYASGARPCPSAVYELLRFGRVIGVDALVPAGVPHWRRISTPHGTAWVNLNAPDVRKFSDADFPQWRGWRLIEEALDGDSRCNEPLILQVVDVDRHGIVTADEARSRLASSKVRGLLRRLLCKFPTEWDDTAIEARWGWLKIQSRANPTPKTESEFSKFRAHVEALAFWRQANLRVPLYDEHGARLAEQALAPSHWRFDPREFIRTYRKCGWLCANDLGRIYPDKKYPTTALRLEGKGRTPALIRDRYRKEVNRVMRKYLVMTPVRMSHFLGQGAIESLFLCLMIEGAVDFSRNPTHASFQSEGEGFYIPVHKNDYLYYLEGRLGNVEVGDGPKFRGRGMKQLTGRENYAKYWVYRGWLNPNTFASRWWNPTRLDRAPRIDHPQLLSTDPWNAIDAGGWYWLAGAATNRFVTINSTIIMDEINMQSVREVAIAINGTNRKTGEPNQLRERLNETVAIAEVILDRVQGLA</sequence>
<name>A0A375BSD5_9BURK</name>
<dbReference type="EMBL" id="OFSP01000017">
    <property type="protein sequence ID" value="SOY51666.1"/>
    <property type="molecule type" value="Genomic_DNA"/>
</dbReference>
<dbReference type="Gene3D" id="1.10.530.10">
    <property type="match status" value="1"/>
</dbReference>
<organism evidence="1">
    <name type="scientific">Cupriavidus taiwanensis</name>
    <dbReference type="NCBI Taxonomy" id="164546"/>
    <lineage>
        <taxon>Bacteria</taxon>
        <taxon>Pseudomonadati</taxon>
        <taxon>Pseudomonadota</taxon>
        <taxon>Betaproteobacteria</taxon>
        <taxon>Burkholderiales</taxon>
        <taxon>Burkholderiaceae</taxon>
        <taxon>Cupriavidus</taxon>
    </lineage>
</organism>
<accession>A0A375BSD5</accession>
<dbReference type="InterPro" id="IPR023346">
    <property type="entry name" value="Lysozyme-like_dom_sf"/>
</dbReference>
<dbReference type="Proteomes" id="UP000256297">
    <property type="component" value="Chromosome CBM2589_b"/>
</dbReference>
<proteinExistence type="predicted"/>
<dbReference type="Gene3D" id="2.70.70.10">
    <property type="entry name" value="Glucose Permease (Domain IIA)"/>
    <property type="match status" value="1"/>
</dbReference>
<evidence type="ECO:0000313" key="1">
    <source>
        <dbReference type="EMBL" id="SOY51666.1"/>
    </source>
</evidence>
<protein>
    <recommendedName>
        <fullName evidence="2">Hydroxyethylthiazole kinase</fullName>
    </recommendedName>
</protein>
<evidence type="ECO:0008006" key="2">
    <source>
        <dbReference type="Google" id="ProtNLM"/>
    </source>
</evidence>
<reference evidence="1" key="1">
    <citation type="submission" date="2018-01" db="EMBL/GenBank/DDBJ databases">
        <authorList>
            <person name="Clerissi C."/>
        </authorList>
    </citation>
    <scope>NUCLEOTIDE SEQUENCE</scope>
    <source>
        <strain evidence="1">Cupriavidus taiwanensis STM 3521</strain>
    </source>
</reference>